<evidence type="ECO:0000313" key="1">
    <source>
        <dbReference type="EMBL" id="MAA12804.1"/>
    </source>
</evidence>
<dbReference type="AlphaFoldDB" id="A0A224YFR3"/>
<accession>A0A224YFR3</accession>
<protein>
    <submittedName>
        <fullName evidence="1">Uncharacterized protein</fullName>
    </submittedName>
</protein>
<sequence>MHSRFSQLQLRRAFYNVRKCPCGVKCHGCIECHDTGCNFHIFPSNSIPLKIASAARCKLGVTLSFDTSRVARCVLLCNESCGVSCLEFRPLLQVVLRRVYCCMAAILDCWYVGGTTSYHECCGVMATTKRASQLHGHNLALHKCFRLVPLCAANENSFVRTILTVFRVPWCVPVSPGLKWSVRNASQACRECVSETLVAIVTVCHPKHTWLFPHIEFWHHVVAVISMHTDACSTHAQSLYVFKGCFWNCEVASTCINIGISGV</sequence>
<dbReference type="EMBL" id="GFPF01001658">
    <property type="protein sequence ID" value="MAA12804.1"/>
    <property type="molecule type" value="Transcribed_RNA"/>
</dbReference>
<proteinExistence type="predicted"/>
<organism evidence="1">
    <name type="scientific">Rhipicephalus zambeziensis</name>
    <dbReference type="NCBI Taxonomy" id="60191"/>
    <lineage>
        <taxon>Eukaryota</taxon>
        <taxon>Metazoa</taxon>
        <taxon>Ecdysozoa</taxon>
        <taxon>Arthropoda</taxon>
        <taxon>Chelicerata</taxon>
        <taxon>Arachnida</taxon>
        <taxon>Acari</taxon>
        <taxon>Parasitiformes</taxon>
        <taxon>Ixodida</taxon>
        <taxon>Ixodoidea</taxon>
        <taxon>Ixodidae</taxon>
        <taxon>Rhipicephalinae</taxon>
        <taxon>Rhipicephalus</taxon>
        <taxon>Rhipicephalus</taxon>
    </lineage>
</organism>
<reference evidence="1" key="1">
    <citation type="journal article" date="2017" name="Parasit. Vectors">
        <title>Sialotranscriptomics of Rhipicephalus zambeziensis reveals intricate expression profiles of secretory proteins and suggests tight temporal transcriptional regulation during blood-feeding.</title>
        <authorList>
            <person name="de Castro M.H."/>
            <person name="de Klerk D."/>
            <person name="Pienaar R."/>
            <person name="Rees D.J.G."/>
            <person name="Mans B.J."/>
        </authorList>
    </citation>
    <scope>NUCLEOTIDE SEQUENCE</scope>
    <source>
        <tissue evidence="1">Salivary glands</tissue>
    </source>
</reference>
<name>A0A224YFR3_9ACAR</name>